<keyword evidence="7" id="KW-0915">Sodium</keyword>
<dbReference type="GO" id="GO:0005886">
    <property type="term" value="C:plasma membrane"/>
    <property type="evidence" value="ECO:0007669"/>
    <property type="project" value="TreeGrafter"/>
</dbReference>
<keyword evidence="12 13" id="KW-0407">Ion channel</keyword>
<evidence type="ECO:0000256" key="1">
    <source>
        <dbReference type="ARBA" id="ARBA00004141"/>
    </source>
</evidence>
<organism evidence="14 15">
    <name type="scientific">Ascaris lumbricoides</name>
    <name type="common">Giant roundworm</name>
    <dbReference type="NCBI Taxonomy" id="6252"/>
    <lineage>
        <taxon>Eukaryota</taxon>
        <taxon>Metazoa</taxon>
        <taxon>Ecdysozoa</taxon>
        <taxon>Nematoda</taxon>
        <taxon>Chromadorea</taxon>
        <taxon>Rhabditida</taxon>
        <taxon>Spirurina</taxon>
        <taxon>Ascaridomorpha</taxon>
        <taxon>Ascaridoidea</taxon>
        <taxon>Ascarididae</taxon>
        <taxon>Ascaris</taxon>
    </lineage>
</organism>
<keyword evidence="3 13" id="KW-0813">Transport</keyword>
<dbReference type="PANTHER" id="PTHR11690">
    <property type="entry name" value="AMILORIDE-SENSITIVE SODIUM CHANNEL-RELATED"/>
    <property type="match status" value="1"/>
</dbReference>
<proteinExistence type="inferred from homology"/>
<comment type="similarity">
    <text evidence="2 13">Belongs to the amiloride-sensitive sodium channel (TC 1.A.6) family.</text>
</comment>
<accession>A0A9J2PWD1</accession>
<evidence type="ECO:0000313" key="14">
    <source>
        <dbReference type="Proteomes" id="UP000036681"/>
    </source>
</evidence>
<evidence type="ECO:0000256" key="9">
    <source>
        <dbReference type="ARBA" id="ARBA00023136"/>
    </source>
</evidence>
<evidence type="ECO:0000256" key="13">
    <source>
        <dbReference type="RuleBase" id="RU000679"/>
    </source>
</evidence>
<evidence type="ECO:0000256" key="11">
    <source>
        <dbReference type="ARBA" id="ARBA00023201"/>
    </source>
</evidence>
<dbReference type="GO" id="GO:0015280">
    <property type="term" value="F:ligand-gated sodium channel activity"/>
    <property type="evidence" value="ECO:0007669"/>
    <property type="project" value="TreeGrafter"/>
</dbReference>
<dbReference type="Pfam" id="PF00858">
    <property type="entry name" value="ASC"/>
    <property type="match status" value="1"/>
</dbReference>
<sequence length="335" mass="38019">MSLMYEDDGSPTRNQSVWEMIESFDRIGLSNVYQNAYQTADDFFMSCQYGKGIMCLDNVQPVLTPNGVCFAVKNNLTVERPGPETTLSLLLNLEVYEIIPGWVSEPGVMVSMYDASVPPSAYFGEGMHLEPGKVVTIPVNDIRKKENLDDLAQMYESRSDSSFPTCNLKEEFTCVNNILAQPFDEKTSTERDQCPEDCTEVSFTTIVFGNHLDVNEITTFLPGDWEEEKEKRLNNFQALTTFGITKNITEGHLPCVIDRENNLPRSINQLHNAEHIWKNIASYIELVFQFHLGSLFNLLHIDIGFDYSLRTAESKQKDTNNKSDSLIKEVFTSLD</sequence>
<evidence type="ECO:0000256" key="10">
    <source>
        <dbReference type="ARBA" id="ARBA00023180"/>
    </source>
</evidence>
<evidence type="ECO:0000256" key="8">
    <source>
        <dbReference type="ARBA" id="ARBA00023065"/>
    </source>
</evidence>
<evidence type="ECO:0000256" key="7">
    <source>
        <dbReference type="ARBA" id="ARBA00023053"/>
    </source>
</evidence>
<keyword evidence="8 13" id="KW-0406">Ion transport</keyword>
<comment type="subcellular location">
    <subcellularLocation>
        <location evidence="1">Membrane</location>
        <topology evidence="1">Multi-pass membrane protein</topology>
    </subcellularLocation>
</comment>
<evidence type="ECO:0000256" key="12">
    <source>
        <dbReference type="ARBA" id="ARBA00023303"/>
    </source>
</evidence>
<dbReference type="AlphaFoldDB" id="A0A9J2PWD1"/>
<keyword evidence="10" id="KW-0325">Glycoprotein</keyword>
<keyword evidence="5 13" id="KW-0812">Transmembrane</keyword>
<keyword evidence="4 13" id="KW-0894">Sodium channel</keyword>
<keyword evidence="11 13" id="KW-0739">Sodium transport</keyword>
<evidence type="ECO:0000313" key="15">
    <source>
        <dbReference type="WBParaSite" id="ALUE_0001424701-mRNA-1"/>
    </source>
</evidence>
<dbReference type="Gene3D" id="2.60.470.10">
    <property type="entry name" value="Acid-sensing ion channels like domains"/>
    <property type="match status" value="1"/>
</dbReference>
<evidence type="ECO:0000256" key="4">
    <source>
        <dbReference type="ARBA" id="ARBA00022461"/>
    </source>
</evidence>
<reference evidence="15" key="1">
    <citation type="submission" date="2023-03" db="UniProtKB">
        <authorList>
            <consortium name="WormBaseParasite"/>
        </authorList>
    </citation>
    <scope>IDENTIFICATION</scope>
</reference>
<protein>
    <submittedName>
        <fullName evidence="15">Uncharacterized protein</fullName>
    </submittedName>
</protein>
<keyword evidence="9" id="KW-0472">Membrane</keyword>
<dbReference type="PANTHER" id="PTHR11690:SF293">
    <property type="entry name" value="ACID-SENSING ION CHANNEL 1"/>
    <property type="match status" value="1"/>
</dbReference>
<evidence type="ECO:0000256" key="5">
    <source>
        <dbReference type="ARBA" id="ARBA00022692"/>
    </source>
</evidence>
<evidence type="ECO:0000256" key="3">
    <source>
        <dbReference type="ARBA" id="ARBA00022448"/>
    </source>
</evidence>
<keyword evidence="6" id="KW-1133">Transmembrane helix</keyword>
<evidence type="ECO:0000256" key="6">
    <source>
        <dbReference type="ARBA" id="ARBA00022989"/>
    </source>
</evidence>
<evidence type="ECO:0000256" key="2">
    <source>
        <dbReference type="ARBA" id="ARBA00007193"/>
    </source>
</evidence>
<name>A0A9J2PWD1_ASCLU</name>
<dbReference type="WBParaSite" id="ALUE_0001424701-mRNA-1">
    <property type="protein sequence ID" value="ALUE_0001424701-mRNA-1"/>
    <property type="gene ID" value="ALUE_0001424701"/>
</dbReference>
<dbReference type="InterPro" id="IPR001873">
    <property type="entry name" value="ENaC"/>
</dbReference>
<dbReference type="Proteomes" id="UP000036681">
    <property type="component" value="Unplaced"/>
</dbReference>
<keyword evidence="14" id="KW-1185">Reference proteome</keyword>